<evidence type="ECO:0000313" key="4">
    <source>
        <dbReference type="Proteomes" id="UP000054248"/>
    </source>
</evidence>
<dbReference type="GO" id="GO:0003824">
    <property type="term" value="F:catalytic activity"/>
    <property type="evidence" value="ECO:0007669"/>
    <property type="project" value="InterPro"/>
</dbReference>
<dbReference type="AlphaFoldDB" id="A0A0C3M6W4"/>
<organism evidence="3 4">
    <name type="scientific">Tulasnella calospora MUT 4182</name>
    <dbReference type="NCBI Taxonomy" id="1051891"/>
    <lineage>
        <taxon>Eukaryota</taxon>
        <taxon>Fungi</taxon>
        <taxon>Dikarya</taxon>
        <taxon>Basidiomycota</taxon>
        <taxon>Agaricomycotina</taxon>
        <taxon>Agaricomycetes</taxon>
        <taxon>Cantharellales</taxon>
        <taxon>Tulasnellaceae</taxon>
        <taxon>Tulasnella</taxon>
    </lineage>
</organism>
<evidence type="ECO:0000256" key="1">
    <source>
        <dbReference type="SAM" id="MobiDB-lite"/>
    </source>
</evidence>
<dbReference type="Pfam" id="PF03372">
    <property type="entry name" value="Exo_endo_phos"/>
    <property type="match status" value="1"/>
</dbReference>
<evidence type="ECO:0000313" key="3">
    <source>
        <dbReference type="EMBL" id="KIO29372.1"/>
    </source>
</evidence>
<accession>A0A0C3M6W4</accession>
<dbReference type="STRING" id="1051891.A0A0C3M6W4"/>
<gene>
    <name evidence="3" type="ORF">M407DRAFT_21442</name>
</gene>
<dbReference type="InterPro" id="IPR005135">
    <property type="entry name" value="Endo/exonuclease/phosphatase"/>
</dbReference>
<reference evidence="4" key="2">
    <citation type="submission" date="2015-01" db="EMBL/GenBank/DDBJ databases">
        <title>Evolutionary Origins and Diversification of the Mycorrhizal Mutualists.</title>
        <authorList>
            <consortium name="DOE Joint Genome Institute"/>
            <consortium name="Mycorrhizal Genomics Consortium"/>
            <person name="Kohler A."/>
            <person name="Kuo A."/>
            <person name="Nagy L.G."/>
            <person name="Floudas D."/>
            <person name="Copeland A."/>
            <person name="Barry K.W."/>
            <person name="Cichocki N."/>
            <person name="Veneault-Fourrey C."/>
            <person name="LaButti K."/>
            <person name="Lindquist E.A."/>
            <person name="Lipzen A."/>
            <person name="Lundell T."/>
            <person name="Morin E."/>
            <person name="Murat C."/>
            <person name="Riley R."/>
            <person name="Ohm R."/>
            <person name="Sun H."/>
            <person name="Tunlid A."/>
            <person name="Henrissat B."/>
            <person name="Grigoriev I.V."/>
            <person name="Hibbett D.S."/>
            <person name="Martin F."/>
        </authorList>
    </citation>
    <scope>NUCLEOTIDE SEQUENCE [LARGE SCALE GENOMIC DNA]</scope>
    <source>
        <strain evidence="4">MUT 4182</strain>
    </source>
</reference>
<feature type="region of interest" description="Disordered" evidence="1">
    <location>
        <begin position="374"/>
        <end position="412"/>
    </location>
</feature>
<dbReference type="InterPro" id="IPR036691">
    <property type="entry name" value="Endo/exonu/phosph_ase_sf"/>
</dbReference>
<name>A0A0C3M6W4_9AGAM</name>
<reference evidence="3 4" key="1">
    <citation type="submission" date="2014-04" db="EMBL/GenBank/DDBJ databases">
        <authorList>
            <consortium name="DOE Joint Genome Institute"/>
            <person name="Kuo A."/>
            <person name="Girlanda M."/>
            <person name="Perotto S."/>
            <person name="Kohler A."/>
            <person name="Nagy L.G."/>
            <person name="Floudas D."/>
            <person name="Copeland A."/>
            <person name="Barry K.W."/>
            <person name="Cichocki N."/>
            <person name="Veneault-Fourrey C."/>
            <person name="LaButti K."/>
            <person name="Lindquist E.A."/>
            <person name="Lipzen A."/>
            <person name="Lundell T."/>
            <person name="Morin E."/>
            <person name="Murat C."/>
            <person name="Sun H."/>
            <person name="Tunlid A."/>
            <person name="Henrissat B."/>
            <person name="Grigoriev I.V."/>
            <person name="Hibbett D.S."/>
            <person name="Martin F."/>
            <person name="Nordberg H.P."/>
            <person name="Cantor M.N."/>
            <person name="Hua S.X."/>
        </authorList>
    </citation>
    <scope>NUCLEOTIDE SEQUENCE [LARGE SCALE GENOMIC DNA]</scope>
    <source>
        <strain evidence="3 4">MUT 4182</strain>
    </source>
</reference>
<sequence length="412" mass="46387">MKFGGWLLLNPVGLVSERLRWSNHKYPHPDNIPAGTKREDVTHTIVEPGRADTLTLKWGQEDLKITNVYAPNNEGDAIEFFANLEIALRRSKTNVMLGDFNHVADKDDRLPRMEPSSRIKKALASLGITLAIADQWRAENPGTRQYSWTNSHENADGSTSISRLDRVLLDDALRTRATSWNMLGLMGLSDHQIVSVNLLEKNPPFIGEPRWRMNLEDIEDNECMEMARLALLKAQKSLKAGKDAMATWLRAKDEIRNVAPSRQTMKRKERGRHLRALEKDRVDLMGRRDFPKNVGLQDRALAIDERISEIKKSKLDRAAEYSAARSLKDKSGSLKTATEDMAKIATKHHSTHQARQPMIDACRNSIARMLTMTDGKRATSAAKTKLSERFKAHSTPGGGSDKESSDQESTRS</sequence>
<protein>
    <recommendedName>
        <fullName evidence="2">Endonuclease/exonuclease/phosphatase domain-containing protein</fullName>
    </recommendedName>
</protein>
<dbReference type="Proteomes" id="UP000054248">
    <property type="component" value="Unassembled WGS sequence"/>
</dbReference>
<proteinExistence type="predicted"/>
<dbReference type="HOGENOM" id="CLU_667634_0_0_1"/>
<keyword evidence="4" id="KW-1185">Reference proteome</keyword>
<feature type="domain" description="Endonuclease/exonuclease/phosphatase" evidence="2">
    <location>
        <begin position="66"/>
        <end position="191"/>
    </location>
</feature>
<feature type="compositionally biased region" description="Basic and acidic residues" evidence="1">
    <location>
        <begin position="400"/>
        <end position="412"/>
    </location>
</feature>
<dbReference type="EMBL" id="KN822983">
    <property type="protein sequence ID" value="KIO29372.1"/>
    <property type="molecule type" value="Genomic_DNA"/>
</dbReference>
<evidence type="ECO:0000259" key="2">
    <source>
        <dbReference type="Pfam" id="PF03372"/>
    </source>
</evidence>
<dbReference type="Gene3D" id="3.60.10.10">
    <property type="entry name" value="Endonuclease/exonuclease/phosphatase"/>
    <property type="match status" value="1"/>
</dbReference>
<dbReference type="OrthoDB" id="3264871at2759"/>
<dbReference type="SUPFAM" id="SSF56219">
    <property type="entry name" value="DNase I-like"/>
    <property type="match status" value="1"/>
</dbReference>